<dbReference type="OrthoDB" id="1934880at2759"/>
<evidence type="ECO:0000256" key="4">
    <source>
        <dbReference type="ARBA" id="ARBA00022679"/>
    </source>
</evidence>
<dbReference type="InterPro" id="IPR000858">
    <property type="entry name" value="S_locus_glycoprot_dom"/>
</dbReference>
<dbReference type="Gramene" id="OE9A112485T2">
    <property type="protein sequence ID" value="OE9A112485C2"/>
    <property type="gene ID" value="OE9A112485"/>
</dbReference>
<keyword evidence="8 13" id="KW-0067">ATP-binding</keyword>
<dbReference type="InterPro" id="IPR000719">
    <property type="entry name" value="Prot_kinase_dom"/>
</dbReference>
<dbReference type="PIRSF" id="PIRSF000641">
    <property type="entry name" value="SRK"/>
    <property type="match status" value="1"/>
</dbReference>
<dbReference type="SUPFAM" id="SSF56112">
    <property type="entry name" value="Protein kinase-like (PK-like)"/>
    <property type="match status" value="1"/>
</dbReference>
<dbReference type="SMART" id="SM00108">
    <property type="entry name" value="B_lectin"/>
    <property type="match status" value="1"/>
</dbReference>
<keyword evidence="15" id="KW-0812">Transmembrane</keyword>
<comment type="caution">
    <text evidence="14">Lacks conserved residue(s) required for the propagation of feature annotation.</text>
</comment>
<accession>A0A8S0V2F7</accession>
<dbReference type="CDD" id="cd01098">
    <property type="entry name" value="PAN_AP_plant"/>
    <property type="match status" value="1"/>
</dbReference>
<organism evidence="20 21">
    <name type="scientific">Olea europaea subsp. europaea</name>
    <dbReference type="NCBI Taxonomy" id="158383"/>
    <lineage>
        <taxon>Eukaryota</taxon>
        <taxon>Viridiplantae</taxon>
        <taxon>Streptophyta</taxon>
        <taxon>Embryophyta</taxon>
        <taxon>Tracheophyta</taxon>
        <taxon>Spermatophyta</taxon>
        <taxon>Magnoliopsida</taxon>
        <taxon>eudicotyledons</taxon>
        <taxon>Gunneridae</taxon>
        <taxon>Pentapetalae</taxon>
        <taxon>asterids</taxon>
        <taxon>lamiids</taxon>
        <taxon>Lamiales</taxon>
        <taxon>Oleaceae</taxon>
        <taxon>Oleeae</taxon>
        <taxon>Olea</taxon>
    </lineage>
</organism>
<dbReference type="PANTHER" id="PTHR27002">
    <property type="entry name" value="RECEPTOR-LIKE SERINE/THREONINE-PROTEIN KINASE SD1-8"/>
    <property type="match status" value="1"/>
</dbReference>
<feature type="domain" description="Apple" evidence="19">
    <location>
        <begin position="355"/>
        <end position="431"/>
    </location>
</feature>
<feature type="domain" description="EGF-like" evidence="17">
    <location>
        <begin position="292"/>
        <end position="328"/>
    </location>
</feature>
<comment type="catalytic activity">
    <reaction evidence="11 13">
        <text>L-threonyl-[protein] + ATP = O-phospho-L-threonyl-[protein] + ADP + H(+)</text>
        <dbReference type="Rhea" id="RHEA:46608"/>
        <dbReference type="Rhea" id="RHEA-COMP:11060"/>
        <dbReference type="Rhea" id="RHEA-COMP:11605"/>
        <dbReference type="ChEBI" id="CHEBI:15378"/>
        <dbReference type="ChEBI" id="CHEBI:30013"/>
        <dbReference type="ChEBI" id="CHEBI:30616"/>
        <dbReference type="ChEBI" id="CHEBI:61977"/>
        <dbReference type="ChEBI" id="CHEBI:456216"/>
        <dbReference type="EC" id="2.7.11.1"/>
    </reaction>
</comment>
<keyword evidence="9" id="KW-1015">Disulfide bond</keyword>
<keyword evidence="5" id="KW-0732">Signal</keyword>
<dbReference type="Pfam" id="PF00954">
    <property type="entry name" value="S_locus_glycop"/>
    <property type="match status" value="1"/>
</dbReference>
<evidence type="ECO:0000259" key="16">
    <source>
        <dbReference type="PROSITE" id="PS50011"/>
    </source>
</evidence>
<keyword evidence="15" id="KW-1133">Transmembrane helix</keyword>
<dbReference type="FunFam" id="1.10.510.10:FF:000467">
    <property type="entry name" value="Liguleless narrow1"/>
    <property type="match status" value="1"/>
</dbReference>
<dbReference type="InterPro" id="IPR011009">
    <property type="entry name" value="Kinase-like_dom_sf"/>
</dbReference>
<dbReference type="PROSITE" id="PS50927">
    <property type="entry name" value="BULB_LECTIN"/>
    <property type="match status" value="1"/>
</dbReference>
<evidence type="ECO:0000256" key="8">
    <source>
        <dbReference type="ARBA" id="ARBA00022840"/>
    </source>
</evidence>
<dbReference type="InterPro" id="IPR001480">
    <property type="entry name" value="Bulb-type_lectin_dom"/>
</dbReference>
<comment type="catalytic activity">
    <reaction evidence="12 13">
        <text>L-seryl-[protein] + ATP = O-phospho-L-seryl-[protein] + ADP + H(+)</text>
        <dbReference type="Rhea" id="RHEA:17989"/>
        <dbReference type="Rhea" id="RHEA-COMP:9863"/>
        <dbReference type="Rhea" id="RHEA-COMP:11604"/>
        <dbReference type="ChEBI" id="CHEBI:15378"/>
        <dbReference type="ChEBI" id="CHEBI:29999"/>
        <dbReference type="ChEBI" id="CHEBI:30616"/>
        <dbReference type="ChEBI" id="CHEBI:83421"/>
        <dbReference type="ChEBI" id="CHEBI:456216"/>
        <dbReference type="EC" id="2.7.11.1"/>
    </reaction>
</comment>
<sequence length="828" mass="93219">MAFSPTNLFELTMPSSHIIKLFVLQYQFILLCLPRLGLGDCDRKRNFVLNDSDTISSMGNVFKMGFFSPDNTTKNRYFGVFYNVSESTVIWVANRDNPIPDSSGSVKISRDGNIVLTKGNGEIVWSTNVTTSLVDASVQLLSTGNLVLRDNSTGRTVWESFGHPSNNFLPTLRIIDNINTGHKVVVSSWKTPTDPEVGNFTAGLQALSIPQIYTWNGNRPHWRSGPWNGQILIGVQDNVDGFTVVNDSSGTFYFTAPEGKFLMRITLNSTGSLVQTLWNRQTQNWDITWLAPQQECDVYGTCGPFGSCNALISPICSCLRGFEPKNSEEWGRGNWSGGCVRSKPLLCDRNNNTNCGGKEDEFFRLPYMKVPDFAEQGPSMTVEECRSLCSRNCSCIAYARDKNLGCMFWSQELIDIQQFSNVGEDLYIRLASSELDGHKYEKLIVVGLVAILLCIFIYCWLMARRKGDKGKLDAKLYESGQTYPSDSSGIVIKDDMDKVNLEVFPLFTLETLANATDQFHDDNMLGKGGFGPVYKGKLADGHEIAVKRLSAASRQGMEEFMNEVNVISKLQHRNLVKLLGCCVEKEEKILVYEYMPNKSLDVFLFDTSHPSQKILDWKKRFSIIEGIGRGLLYLHRDSILKIIHRDLKPSNVLLDEDYNPKISDFGLARIFGDNQDQANTRRVLGSRGYKAPEYAMEGRFSEKSDVYSFGVLMLEIMSGKKNNFYCHEWSLSLLGWAWKLWNEDNGSTFIDQTIYKAEFQGEMVRCIHIALLCVQDFPNNRPTISTVLAMLSWEIVDLPVPKQPTFSDTSFGMGDSVNDVTLTILDGR</sequence>
<dbReference type="FunFam" id="2.90.10.10:FF:000005">
    <property type="entry name" value="G-type lectin S-receptor-like serine/threonine-protein kinase"/>
    <property type="match status" value="1"/>
</dbReference>
<feature type="transmembrane region" description="Helical" evidence="15">
    <location>
        <begin position="443"/>
        <end position="461"/>
    </location>
</feature>
<keyword evidence="15" id="KW-0472">Membrane</keyword>
<evidence type="ECO:0000313" key="21">
    <source>
        <dbReference type="Proteomes" id="UP000594638"/>
    </source>
</evidence>
<keyword evidence="3 13" id="KW-0723">Serine/threonine-protein kinase</keyword>
<dbReference type="FunFam" id="3.30.200.20:FF:000195">
    <property type="entry name" value="G-type lectin S-receptor-like serine/threonine-protein kinase"/>
    <property type="match status" value="1"/>
</dbReference>
<dbReference type="PROSITE" id="PS50948">
    <property type="entry name" value="PAN"/>
    <property type="match status" value="1"/>
</dbReference>
<dbReference type="GO" id="GO:0005524">
    <property type="term" value="F:ATP binding"/>
    <property type="evidence" value="ECO:0007669"/>
    <property type="project" value="UniProtKB-KW"/>
</dbReference>
<evidence type="ECO:0000259" key="18">
    <source>
        <dbReference type="PROSITE" id="PS50927"/>
    </source>
</evidence>
<dbReference type="Pfam" id="PF08276">
    <property type="entry name" value="PAN_2"/>
    <property type="match status" value="1"/>
</dbReference>
<evidence type="ECO:0000256" key="6">
    <source>
        <dbReference type="ARBA" id="ARBA00022741"/>
    </source>
</evidence>
<dbReference type="Pfam" id="PF07714">
    <property type="entry name" value="PK_Tyr_Ser-Thr"/>
    <property type="match status" value="1"/>
</dbReference>
<gene>
    <name evidence="20" type="ORF">OLEA9_A112485</name>
</gene>
<name>A0A8S0V2F7_OLEEU</name>
<dbReference type="EC" id="2.7.11.1" evidence="13"/>
<dbReference type="GO" id="GO:0005886">
    <property type="term" value="C:plasma membrane"/>
    <property type="evidence" value="ECO:0007669"/>
    <property type="project" value="UniProtKB-SubCell"/>
</dbReference>
<dbReference type="SUPFAM" id="SSF51110">
    <property type="entry name" value="alpha-D-mannose-specific plant lectins"/>
    <property type="match status" value="1"/>
</dbReference>
<keyword evidence="7 13" id="KW-0418">Kinase</keyword>
<dbReference type="EMBL" id="CACTIH010009126">
    <property type="protein sequence ID" value="CAA3025149.1"/>
    <property type="molecule type" value="Genomic_DNA"/>
</dbReference>
<protein>
    <recommendedName>
        <fullName evidence="13">Receptor-like serine/threonine-protein kinase</fullName>
        <ecNumber evidence="13">2.7.11.1</ecNumber>
    </recommendedName>
</protein>
<feature type="domain" description="Protein kinase" evidence="16">
    <location>
        <begin position="519"/>
        <end position="806"/>
    </location>
</feature>
<evidence type="ECO:0000256" key="2">
    <source>
        <dbReference type="ARBA" id="ARBA00022475"/>
    </source>
</evidence>
<dbReference type="Proteomes" id="UP000594638">
    <property type="component" value="Unassembled WGS sequence"/>
</dbReference>
<dbReference type="InterPro" id="IPR036426">
    <property type="entry name" value="Bulb-type_lectin_dom_sf"/>
</dbReference>
<evidence type="ECO:0000256" key="12">
    <source>
        <dbReference type="ARBA" id="ARBA00048679"/>
    </source>
</evidence>
<comment type="caution">
    <text evidence="20">The sequence shown here is derived from an EMBL/GenBank/DDBJ whole genome shotgun (WGS) entry which is preliminary data.</text>
</comment>
<dbReference type="CDD" id="cd00028">
    <property type="entry name" value="B_lectin"/>
    <property type="match status" value="1"/>
</dbReference>
<evidence type="ECO:0000256" key="13">
    <source>
        <dbReference type="PIRNR" id="PIRNR000641"/>
    </source>
</evidence>
<dbReference type="Pfam" id="PF01453">
    <property type="entry name" value="B_lectin"/>
    <property type="match status" value="1"/>
</dbReference>
<dbReference type="GO" id="GO:0048544">
    <property type="term" value="P:recognition of pollen"/>
    <property type="evidence" value="ECO:0007669"/>
    <property type="project" value="InterPro"/>
</dbReference>
<dbReference type="CDD" id="cd14066">
    <property type="entry name" value="STKc_IRAK"/>
    <property type="match status" value="1"/>
</dbReference>
<keyword evidence="14" id="KW-0245">EGF-like domain</keyword>
<dbReference type="InterPro" id="IPR008271">
    <property type="entry name" value="Ser/Thr_kinase_AS"/>
</dbReference>
<evidence type="ECO:0000256" key="15">
    <source>
        <dbReference type="SAM" id="Phobius"/>
    </source>
</evidence>
<evidence type="ECO:0000256" key="7">
    <source>
        <dbReference type="ARBA" id="ARBA00022777"/>
    </source>
</evidence>
<dbReference type="InterPro" id="IPR001245">
    <property type="entry name" value="Ser-Thr/Tyr_kinase_cat_dom"/>
</dbReference>
<keyword evidence="10" id="KW-0325">Glycoprotein</keyword>
<keyword evidence="6 13" id="KW-0547">Nucleotide-binding</keyword>
<keyword evidence="21" id="KW-1185">Reference proteome</keyword>
<feature type="domain" description="Bulb-type lectin" evidence="18">
    <location>
        <begin position="40"/>
        <end position="161"/>
    </location>
</feature>
<dbReference type="SMART" id="SM00220">
    <property type="entry name" value="S_TKc"/>
    <property type="match status" value="1"/>
</dbReference>
<evidence type="ECO:0000259" key="19">
    <source>
        <dbReference type="PROSITE" id="PS50948"/>
    </source>
</evidence>
<dbReference type="PROSITE" id="PS50026">
    <property type="entry name" value="EGF_3"/>
    <property type="match status" value="1"/>
</dbReference>
<dbReference type="InterPro" id="IPR024171">
    <property type="entry name" value="SRK-like_kinase"/>
</dbReference>
<dbReference type="InterPro" id="IPR000742">
    <property type="entry name" value="EGF"/>
</dbReference>
<dbReference type="PROSITE" id="PS50011">
    <property type="entry name" value="PROTEIN_KINASE_DOM"/>
    <property type="match status" value="1"/>
</dbReference>
<keyword evidence="4 13" id="KW-0808">Transferase</keyword>
<evidence type="ECO:0000256" key="5">
    <source>
        <dbReference type="ARBA" id="ARBA00022729"/>
    </source>
</evidence>
<evidence type="ECO:0000256" key="3">
    <source>
        <dbReference type="ARBA" id="ARBA00022527"/>
    </source>
</evidence>
<dbReference type="Gene3D" id="2.90.10.10">
    <property type="entry name" value="Bulb-type lectin domain"/>
    <property type="match status" value="1"/>
</dbReference>
<evidence type="ECO:0000313" key="20">
    <source>
        <dbReference type="EMBL" id="CAA3025149.1"/>
    </source>
</evidence>
<dbReference type="PANTHER" id="PTHR27002:SF1082">
    <property type="entry name" value="OS06G0693000 PROTEIN"/>
    <property type="match status" value="1"/>
</dbReference>
<dbReference type="Gene3D" id="3.30.200.20">
    <property type="entry name" value="Phosphorylase Kinase, domain 1"/>
    <property type="match status" value="1"/>
</dbReference>
<evidence type="ECO:0000256" key="9">
    <source>
        <dbReference type="ARBA" id="ARBA00023157"/>
    </source>
</evidence>
<dbReference type="InterPro" id="IPR003609">
    <property type="entry name" value="Pan_app"/>
</dbReference>
<evidence type="ECO:0000259" key="17">
    <source>
        <dbReference type="PROSITE" id="PS50026"/>
    </source>
</evidence>
<dbReference type="Gene3D" id="1.10.510.10">
    <property type="entry name" value="Transferase(Phosphotransferase) domain 1"/>
    <property type="match status" value="1"/>
</dbReference>
<keyword evidence="2" id="KW-1003">Cell membrane</keyword>
<comment type="subcellular location">
    <subcellularLocation>
        <location evidence="1">Cell membrane</location>
        <topology evidence="1">Single-pass type I membrane protein</topology>
    </subcellularLocation>
</comment>
<evidence type="ECO:0000256" key="14">
    <source>
        <dbReference type="PROSITE-ProRule" id="PRU00076"/>
    </source>
</evidence>
<evidence type="ECO:0000256" key="1">
    <source>
        <dbReference type="ARBA" id="ARBA00004251"/>
    </source>
</evidence>
<evidence type="ECO:0000256" key="11">
    <source>
        <dbReference type="ARBA" id="ARBA00047899"/>
    </source>
</evidence>
<proteinExistence type="inferred from homology"/>
<dbReference type="PROSITE" id="PS00108">
    <property type="entry name" value="PROTEIN_KINASE_ST"/>
    <property type="match status" value="1"/>
</dbReference>
<dbReference type="AlphaFoldDB" id="A0A8S0V2F7"/>
<dbReference type="GO" id="GO:0004674">
    <property type="term" value="F:protein serine/threonine kinase activity"/>
    <property type="evidence" value="ECO:0007669"/>
    <property type="project" value="UniProtKB-KW"/>
</dbReference>
<comment type="similarity">
    <text evidence="13">Belongs to the protein kinase superfamily. Ser/Thr protein kinase family.</text>
</comment>
<reference evidence="20 21" key="1">
    <citation type="submission" date="2019-12" db="EMBL/GenBank/DDBJ databases">
        <authorList>
            <person name="Alioto T."/>
            <person name="Alioto T."/>
            <person name="Gomez Garrido J."/>
        </authorList>
    </citation>
    <scope>NUCLEOTIDE SEQUENCE [LARGE SCALE GENOMIC DNA]</scope>
</reference>
<evidence type="ECO:0000256" key="10">
    <source>
        <dbReference type="ARBA" id="ARBA00023180"/>
    </source>
</evidence>
<dbReference type="SMART" id="SM00473">
    <property type="entry name" value="PAN_AP"/>
    <property type="match status" value="1"/>
</dbReference>